<keyword evidence="1" id="KW-0732">Signal</keyword>
<accession>R4WQ28</accession>
<proteinExistence type="evidence at transcript level"/>
<protein>
    <submittedName>
        <fullName evidence="2">Uncharacterized protein</fullName>
    </submittedName>
</protein>
<name>R4WQ28_RIPPE</name>
<organism evidence="2">
    <name type="scientific">Riptortus pedestris</name>
    <name type="common">Bean bug</name>
    <dbReference type="NCBI Taxonomy" id="329032"/>
    <lineage>
        <taxon>Eukaryota</taxon>
        <taxon>Metazoa</taxon>
        <taxon>Ecdysozoa</taxon>
        <taxon>Arthropoda</taxon>
        <taxon>Hexapoda</taxon>
        <taxon>Insecta</taxon>
        <taxon>Pterygota</taxon>
        <taxon>Neoptera</taxon>
        <taxon>Paraneoptera</taxon>
        <taxon>Hemiptera</taxon>
        <taxon>Heteroptera</taxon>
        <taxon>Panheteroptera</taxon>
        <taxon>Pentatomomorpha</taxon>
        <taxon>Coreoidea</taxon>
        <taxon>Alydidae</taxon>
        <taxon>Riptortus</taxon>
    </lineage>
</organism>
<dbReference type="EMBL" id="AK417796">
    <property type="protein sequence ID" value="BAN21011.1"/>
    <property type="molecule type" value="mRNA"/>
</dbReference>
<reference evidence="2" key="1">
    <citation type="journal article" date="2013" name="PLoS ONE">
        <title>Gene expression in gut symbiotic organ of stinkbug affected by extracellular bacterial symbiont.</title>
        <authorList>
            <person name="Futahashi R."/>
            <person name="Tanaka K."/>
            <person name="Tanahashi M."/>
            <person name="Nikoh N."/>
            <person name="Kikuchi Y."/>
            <person name="Lee B.L."/>
            <person name="Fukatsu T."/>
        </authorList>
    </citation>
    <scope>NUCLEOTIDE SEQUENCE</scope>
    <source>
        <tissue evidence="2">Midgut</tissue>
    </source>
</reference>
<evidence type="ECO:0000256" key="1">
    <source>
        <dbReference type="SAM" id="SignalP"/>
    </source>
</evidence>
<evidence type="ECO:0000313" key="2">
    <source>
        <dbReference type="EMBL" id="BAN21011.1"/>
    </source>
</evidence>
<dbReference type="AlphaFoldDB" id="R4WQ28"/>
<feature type="signal peptide" evidence="1">
    <location>
        <begin position="1"/>
        <end position="20"/>
    </location>
</feature>
<feature type="chain" id="PRO_5004381470" evidence="1">
    <location>
        <begin position="21"/>
        <end position="226"/>
    </location>
</feature>
<sequence>MLGITLLVFGLLCGASTSGAKLNDVLPEDQLHRFVSDVVFQAKRLLVTHRQLPDVNTQVNRVFLGVPIELALVTHNTSLEGPNDLVLNGNTYGEMRPTGFASVSTSLALGNLEVKYPYFLIDIFGFKEEGTAKMTLLDAQVSLELHMYKNILTSCQVTASVSAPTGGLTFTVGEQGSWMMSFLSVVEYILSKTVLPTNFLRWFFYPDIARHLEYVFEEAARTVSCS</sequence>